<dbReference type="Proteomes" id="UP000435957">
    <property type="component" value="Unassembled WGS sequence"/>
</dbReference>
<evidence type="ECO:0000313" key="5">
    <source>
        <dbReference type="Proteomes" id="UP000216363"/>
    </source>
</evidence>
<dbReference type="InterPro" id="IPR012363">
    <property type="entry name" value="PduX"/>
</dbReference>
<evidence type="ECO:0000256" key="1">
    <source>
        <dbReference type="ARBA" id="ARBA00022777"/>
    </source>
</evidence>
<comment type="caution">
    <text evidence="4">The sequence shown here is derived from an EMBL/GenBank/DDBJ whole genome shotgun (WGS) entry which is preliminary data.</text>
</comment>
<evidence type="ECO:0000259" key="2">
    <source>
        <dbReference type="Pfam" id="PF00288"/>
    </source>
</evidence>
<dbReference type="RefSeq" id="WP_143851058.1">
    <property type="nucleotide sequence ID" value="NZ_JBHEEP010000022.1"/>
</dbReference>
<dbReference type="Proteomes" id="UP000216363">
    <property type="component" value="Unassembled WGS sequence"/>
</dbReference>
<dbReference type="EMBL" id="NNRN01000023">
    <property type="protein sequence ID" value="OYR32597.1"/>
    <property type="molecule type" value="Genomic_DNA"/>
</dbReference>
<keyword evidence="1 4" id="KW-0808">Transferase</keyword>
<reference evidence="4 5" key="1">
    <citation type="submission" date="2017-07" db="EMBL/GenBank/DDBJ databases">
        <title>Draft genome of Ochrobactrum lupini type strain LUP21.</title>
        <authorList>
            <person name="Krzyzanowska D.M."/>
            <person name="Jafra S."/>
        </authorList>
    </citation>
    <scope>NUCLEOTIDE SEQUENCE [LARGE SCALE GENOMIC DNA]</scope>
    <source>
        <strain evidence="4 5">LUP21</strain>
    </source>
</reference>
<evidence type="ECO:0000313" key="3">
    <source>
        <dbReference type="EMBL" id="KAB2701726.1"/>
    </source>
</evidence>
<dbReference type="GO" id="GO:0016301">
    <property type="term" value="F:kinase activity"/>
    <property type="evidence" value="ECO:0007669"/>
    <property type="project" value="UniProtKB-KW"/>
</dbReference>
<dbReference type="Pfam" id="PF00288">
    <property type="entry name" value="GHMP_kinases_N"/>
    <property type="match status" value="1"/>
</dbReference>
<dbReference type="InterPro" id="IPR020568">
    <property type="entry name" value="Ribosomal_Su5_D2-typ_SF"/>
</dbReference>
<name>A0A256GZJ1_9HYPH</name>
<gene>
    <name evidence="4" type="ORF">CES86_5722</name>
    <name evidence="3" type="ORF">F9L03_22065</name>
</gene>
<accession>A0A256GZJ1</accession>
<keyword evidence="6" id="KW-1185">Reference proteome</keyword>
<evidence type="ECO:0000313" key="4">
    <source>
        <dbReference type="EMBL" id="OYR32597.1"/>
    </source>
</evidence>
<organism evidence="4 5">
    <name type="scientific">Brucella lupini</name>
    <dbReference type="NCBI Taxonomy" id="255457"/>
    <lineage>
        <taxon>Bacteria</taxon>
        <taxon>Pseudomonadati</taxon>
        <taxon>Pseudomonadota</taxon>
        <taxon>Alphaproteobacteria</taxon>
        <taxon>Hyphomicrobiales</taxon>
        <taxon>Brucellaceae</taxon>
        <taxon>Brucella/Ochrobactrum group</taxon>
        <taxon>Brucella</taxon>
    </lineage>
</organism>
<dbReference type="EMBL" id="WBWF01000022">
    <property type="protein sequence ID" value="KAB2701726.1"/>
    <property type="molecule type" value="Genomic_DNA"/>
</dbReference>
<dbReference type="PIRSF" id="PIRSF033887">
    <property type="entry name" value="PduX"/>
    <property type="match status" value="1"/>
</dbReference>
<dbReference type="InterPro" id="IPR006204">
    <property type="entry name" value="GHMP_kinase_N_dom"/>
</dbReference>
<keyword evidence="1 4" id="KW-0418">Kinase</keyword>
<dbReference type="GO" id="GO:0005524">
    <property type="term" value="F:ATP binding"/>
    <property type="evidence" value="ECO:0007669"/>
    <property type="project" value="InterPro"/>
</dbReference>
<evidence type="ECO:0000313" key="6">
    <source>
        <dbReference type="Proteomes" id="UP000435957"/>
    </source>
</evidence>
<feature type="domain" description="GHMP kinase N-terminal" evidence="2">
    <location>
        <begin position="83"/>
        <end position="153"/>
    </location>
</feature>
<dbReference type="SUPFAM" id="SSF54211">
    <property type="entry name" value="Ribosomal protein S5 domain 2-like"/>
    <property type="match status" value="1"/>
</dbReference>
<sequence length="325" mass="35052">MHSSQSFAYDRIFSPLLGASRLTTVGTGRAIAHHGEILQGVFPDEAGHLHRGLITLPCSAFESVITFWPEDGGELCTRPTGMNKAARAARLTFELLGQKKCGGCLTIETNVPVSLGFGSSTADVVATIRAVAAAMGVELRRTVICRLAVAAETASDSIVFGEQAVLFAHREGRVIEYLPGEFPSLIVVGFISPNDKPVDTLTYVPARYDRSEIESFRVLRGLARKAILEQNVVLLGHVATASARINQRYLPKRHFEELLQIAAYCDALGVQVAHSGNLMGLLLDASDPNVTEKVAAAFKKAAEQGFMSIHQFAVNVDVQPLRVAL</sequence>
<dbReference type="AlphaFoldDB" id="A0A256GZJ1"/>
<proteinExistence type="predicted"/>
<protein>
    <submittedName>
        <fullName evidence="3 4">Kinase</fullName>
    </submittedName>
</protein>
<dbReference type="Gene3D" id="3.30.230.10">
    <property type="match status" value="1"/>
</dbReference>
<dbReference type="InterPro" id="IPR014721">
    <property type="entry name" value="Ribsml_uS5_D2-typ_fold_subgr"/>
</dbReference>
<reference evidence="3 6" key="2">
    <citation type="submission" date="2019-09" db="EMBL/GenBank/DDBJ databases">
        <title>Taxonomic organization of the family Brucellaceae based on a phylogenomic approach.</title>
        <authorList>
            <person name="Leclercq S."/>
            <person name="Cloeckaert A."/>
            <person name="Zygmunt M.S."/>
        </authorList>
    </citation>
    <scope>NUCLEOTIDE SEQUENCE [LARGE SCALE GENOMIC DNA]</scope>
    <source>
        <strain evidence="3 6">LUP23</strain>
    </source>
</reference>